<feature type="domain" description="Tyr recombinase" evidence="5">
    <location>
        <begin position="215"/>
        <end position="400"/>
    </location>
</feature>
<dbReference type="Gene3D" id="3.30.160.390">
    <property type="entry name" value="Integrase, DNA-binding domain"/>
    <property type="match status" value="1"/>
</dbReference>
<dbReference type="Pfam" id="PF13356">
    <property type="entry name" value="Arm-DNA-bind_3"/>
    <property type="match status" value="1"/>
</dbReference>
<keyword evidence="2" id="KW-0229">DNA integration</keyword>
<dbReference type="EMBL" id="JAGIZB010000030">
    <property type="protein sequence ID" value="MBP0447285.1"/>
    <property type="molecule type" value="Genomic_DNA"/>
</dbReference>
<reference evidence="6 7" key="1">
    <citation type="submission" date="2021-03" db="EMBL/GenBank/DDBJ databases">
        <authorList>
            <person name="So Y."/>
        </authorList>
    </citation>
    <scope>NUCLEOTIDE SEQUENCE [LARGE SCALE GENOMIC DNA]</scope>
    <source>
        <strain evidence="6 7">SSH11</strain>
    </source>
</reference>
<evidence type="ECO:0000256" key="3">
    <source>
        <dbReference type="ARBA" id="ARBA00023125"/>
    </source>
</evidence>
<dbReference type="InterPro" id="IPR050808">
    <property type="entry name" value="Phage_Integrase"/>
</dbReference>
<sequence>MAKLSDKIVADATCPEGKKDALLFDDALPGFGVRITAGGKRVFLLQYRNGAKVRRVVLGTFGTELTTSQARKKAETLRGQVRDQRDPVAERKAAQAAALEAEAQSKAAAAARAYTIERLIEQWTTHHLAERSASYRAATPKTLRSVLAKWLDAPASSLAQTDAVHLLDEVKAERGPIAANRVRALARSCWGWAVKRGALAVNPWMATPQPARETARERVLSDLELAALWRAAEALDHPWAPIVQILILTGQRRGEVAGMAWAELELDGALWSMPGERTKNGQPHTVPLAPAVLALIRKAPQRKGAALVFEGPRKTAPSGFGKVKERLDDAMRAEAKKARRPFHPWVIHDIRRTVATGLQRLGVRLEVTEAVLNHISGSRSGIVGVYQRHGWEREKAEALKAWEGHVLGLVEGRGFSAKVVPIRVQG</sequence>
<dbReference type="Pfam" id="PF00589">
    <property type="entry name" value="Phage_integrase"/>
    <property type="match status" value="1"/>
</dbReference>
<dbReference type="RefSeq" id="WP_209381556.1">
    <property type="nucleotide sequence ID" value="NZ_JAGIZB010000030.1"/>
</dbReference>
<name>A0ABS4AJR8_9PROT</name>
<dbReference type="Proteomes" id="UP000681594">
    <property type="component" value="Unassembled WGS sequence"/>
</dbReference>
<dbReference type="InterPro" id="IPR002104">
    <property type="entry name" value="Integrase_catalytic"/>
</dbReference>
<evidence type="ECO:0000256" key="1">
    <source>
        <dbReference type="ARBA" id="ARBA00008857"/>
    </source>
</evidence>
<dbReference type="Gene3D" id="1.10.150.130">
    <property type="match status" value="1"/>
</dbReference>
<comment type="similarity">
    <text evidence="1">Belongs to the 'phage' integrase family.</text>
</comment>
<keyword evidence="4" id="KW-0233">DNA recombination</keyword>
<dbReference type="SUPFAM" id="SSF56349">
    <property type="entry name" value="DNA breaking-rejoining enzymes"/>
    <property type="match status" value="1"/>
</dbReference>
<gene>
    <name evidence="6" type="ORF">J8J14_21160</name>
</gene>
<evidence type="ECO:0000313" key="6">
    <source>
        <dbReference type="EMBL" id="MBP0447285.1"/>
    </source>
</evidence>
<proteinExistence type="inferred from homology"/>
<dbReference type="CDD" id="cd00801">
    <property type="entry name" value="INT_P4_C"/>
    <property type="match status" value="1"/>
</dbReference>
<evidence type="ECO:0000313" key="7">
    <source>
        <dbReference type="Proteomes" id="UP000681594"/>
    </source>
</evidence>
<keyword evidence="3" id="KW-0238">DNA-binding</keyword>
<organism evidence="6 7">
    <name type="scientific">Pararoseomonas baculiformis</name>
    <dbReference type="NCBI Taxonomy" id="2820812"/>
    <lineage>
        <taxon>Bacteria</taxon>
        <taxon>Pseudomonadati</taxon>
        <taxon>Pseudomonadota</taxon>
        <taxon>Alphaproteobacteria</taxon>
        <taxon>Acetobacterales</taxon>
        <taxon>Acetobacteraceae</taxon>
        <taxon>Pararoseomonas</taxon>
    </lineage>
</organism>
<dbReference type="InterPro" id="IPR013762">
    <property type="entry name" value="Integrase-like_cat_sf"/>
</dbReference>
<keyword evidence="7" id="KW-1185">Reference proteome</keyword>
<comment type="caution">
    <text evidence="6">The sequence shown here is derived from an EMBL/GenBank/DDBJ whole genome shotgun (WGS) entry which is preliminary data.</text>
</comment>
<dbReference type="InterPro" id="IPR038488">
    <property type="entry name" value="Integrase_DNA-bd_sf"/>
</dbReference>
<dbReference type="InterPro" id="IPR010998">
    <property type="entry name" value="Integrase_recombinase_N"/>
</dbReference>
<dbReference type="PROSITE" id="PS51898">
    <property type="entry name" value="TYR_RECOMBINASE"/>
    <property type="match status" value="1"/>
</dbReference>
<evidence type="ECO:0000256" key="2">
    <source>
        <dbReference type="ARBA" id="ARBA00022908"/>
    </source>
</evidence>
<evidence type="ECO:0000259" key="5">
    <source>
        <dbReference type="PROSITE" id="PS51898"/>
    </source>
</evidence>
<evidence type="ECO:0000256" key="4">
    <source>
        <dbReference type="ARBA" id="ARBA00023172"/>
    </source>
</evidence>
<accession>A0ABS4AJR8</accession>
<dbReference type="Gene3D" id="1.10.443.10">
    <property type="entry name" value="Intergrase catalytic core"/>
    <property type="match status" value="1"/>
</dbReference>
<dbReference type="PANTHER" id="PTHR30629:SF2">
    <property type="entry name" value="PROPHAGE INTEGRASE INTS-RELATED"/>
    <property type="match status" value="1"/>
</dbReference>
<dbReference type="InterPro" id="IPR011010">
    <property type="entry name" value="DNA_brk_join_enz"/>
</dbReference>
<dbReference type="PANTHER" id="PTHR30629">
    <property type="entry name" value="PROPHAGE INTEGRASE"/>
    <property type="match status" value="1"/>
</dbReference>
<dbReference type="InterPro" id="IPR025166">
    <property type="entry name" value="Integrase_DNA_bind_dom"/>
</dbReference>
<protein>
    <submittedName>
        <fullName evidence="6">Site-specific integrase</fullName>
    </submittedName>
</protein>